<dbReference type="AlphaFoldDB" id="A0A182SAL2"/>
<dbReference type="Proteomes" id="UP000075901">
    <property type="component" value="Unassembled WGS sequence"/>
</dbReference>
<reference evidence="2" key="1">
    <citation type="submission" date="2013-09" db="EMBL/GenBank/DDBJ databases">
        <title>The Genome Sequence of Anopheles maculatus species B.</title>
        <authorList>
            <consortium name="The Broad Institute Genomics Platform"/>
            <person name="Neafsey D.E."/>
            <person name="Besansky N."/>
            <person name="Howell P."/>
            <person name="Walton C."/>
            <person name="Young S.K."/>
            <person name="Zeng Q."/>
            <person name="Gargeya S."/>
            <person name="Fitzgerald M."/>
            <person name="Haas B."/>
            <person name="Abouelleil A."/>
            <person name="Allen A.W."/>
            <person name="Alvarado L."/>
            <person name="Arachchi H.M."/>
            <person name="Berlin A.M."/>
            <person name="Chapman S.B."/>
            <person name="Gainer-Dewar J."/>
            <person name="Goldberg J."/>
            <person name="Griggs A."/>
            <person name="Gujja S."/>
            <person name="Hansen M."/>
            <person name="Howarth C."/>
            <person name="Imamovic A."/>
            <person name="Ireland A."/>
            <person name="Larimer J."/>
            <person name="McCowan C."/>
            <person name="Murphy C."/>
            <person name="Pearson M."/>
            <person name="Poon T.W."/>
            <person name="Priest M."/>
            <person name="Roberts A."/>
            <person name="Saif S."/>
            <person name="Shea T."/>
            <person name="Sisk P."/>
            <person name="Sykes S."/>
            <person name="Wortman J."/>
            <person name="Nusbaum C."/>
            <person name="Birren B."/>
        </authorList>
    </citation>
    <scope>NUCLEOTIDE SEQUENCE [LARGE SCALE GENOMIC DNA]</scope>
    <source>
        <strain evidence="2">maculatus3</strain>
    </source>
</reference>
<proteinExistence type="predicted"/>
<dbReference type="EnsemblMetazoa" id="AMAM002961-RA">
    <property type="protein sequence ID" value="AMAM002961-PA"/>
    <property type="gene ID" value="AMAM002961"/>
</dbReference>
<reference evidence="1" key="2">
    <citation type="submission" date="2020-05" db="UniProtKB">
        <authorList>
            <consortium name="EnsemblMetazoa"/>
        </authorList>
    </citation>
    <scope>IDENTIFICATION</scope>
    <source>
        <strain evidence="1">maculatus3</strain>
    </source>
</reference>
<evidence type="ECO:0000313" key="2">
    <source>
        <dbReference type="Proteomes" id="UP000075901"/>
    </source>
</evidence>
<name>A0A182SAL2_9DIPT</name>
<evidence type="ECO:0000313" key="1">
    <source>
        <dbReference type="EnsemblMetazoa" id="AMAM002961-PA"/>
    </source>
</evidence>
<keyword evidence="2" id="KW-1185">Reference proteome</keyword>
<organism evidence="1 2">
    <name type="scientific">Anopheles maculatus</name>
    <dbReference type="NCBI Taxonomy" id="74869"/>
    <lineage>
        <taxon>Eukaryota</taxon>
        <taxon>Metazoa</taxon>
        <taxon>Ecdysozoa</taxon>
        <taxon>Arthropoda</taxon>
        <taxon>Hexapoda</taxon>
        <taxon>Insecta</taxon>
        <taxon>Pterygota</taxon>
        <taxon>Neoptera</taxon>
        <taxon>Endopterygota</taxon>
        <taxon>Diptera</taxon>
        <taxon>Nematocera</taxon>
        <taxon>Culicoidea</taxon>
        <taxon>Culicidae</taxon>
        <taxon>Anophelinae</taxon>
        <taxon>Anopheles</taxon>
        <taxon>Anopheles maculatus group</taxon>
    </lineage>
</organism>
<accession>A0A182SAL2</accession>
<protein>
    <submittedName>
        <fullName evidence="1">Uncharacterized protein</fullName>
    </submittedName>
</protein>
<sequence>MANKASPDGVDFQRHLFCYSIGLVHSKYDYSILYEGSEQTYGALDDVILKINPNAEDVNSKALYLLQAKQKQDITYTLSIQDLLHDKNNIEKYIKAYTTYMKSQAHQLDGIHPTEMIYWTTNDCHETTKRFLEEHTSSMSHLMLTIDSIKKYRIKHWKALFMFEIAQNLAIHAGSSKKKDNSSPFAYLNDSVVEALAREILEPAEQQEGSVKYPKVNEWQKRYRSY</sequence>
<dbReference type="VEuPathDB" id="VectorBase:AMAM002961"/>